<dbReference type="EMBL" id="KV423973">
    <property type="protein sequence ID" value="KZT56724.1"/>
    <property type="molecule type" value="Genomic_DNA"/>
</dbReference>
<dbReference type="STRING" id="1353952.A0A165FGU2"/>
<evidence type="ECO:0000313" key="2">
    <source>
        <dbReference type="Proteomes" id="UP000076842"/>
    </source>
</evidence>
<reference evidence="1 2" key="1">
    <citation type="journal article" date="2016" name="Mol. Biol. Evol.">
        <title>Comparative Genomics of Early-Diverging Mushroom-Forming Fungi Provides Insights into the Origins of Lignocellulose Decay Capabilities.</title>
        <authorList>
            <person name="Nagy L.G."/>
            <person name="Riley R."/>
            <person name="Tritt A."/>
            <person name="Adam C."/>
            <person name="Daum C."/>
            <person name="Floudas D."/>
            <person name="Sun H."/>
            <person name="Yadav J.S."/>
            <person name="Pangilinan J."/>
            <person name="Larsson K.H."/>
            <person name="Matsuura K."/>
            <person name="Barry K."/>
            <person name="Labutti K."/>
            <person name="Kuo R."/>
            <person name="Ohm R.A."/>
            <person name="Bhattacharya S.S."/>
            <person name="Shirouzu T."/>
            <person name="Yoshinaga Y."/>
            <person name="Martin F.M."/>
            <person name="Grigoriev I.V."/>
            <person name="Hibbett D.S."/>
        </authorList>
    </citation>
    <scope>NUCLEOTIDE SEQUENCE [LARGE SCALE GENOMIC DNA]</scope>
    <source>
        <strain evidence="1 2">HHB12733</strain>
    </source>
</reference>
<dbReference type="AlphaFoldDB" id="A0A165FGU2"/>
<protein>
    <submittedName>
        <fullName evidence="1">Uncharacterized protein</fullName>
    </submittedName>
</protein>
<dbReference type="Proteomes" id="UP000076842">
    <property type="component" value="Unassembled WGS sequence"/>
</dbReference>
<dbReference type="InterPro" id="IPR021475">
    <property type="entry name" value="Pants/Emi1-like"/>
</dbReference>
<dbReference type="Pfam" id="PF11326">
    <property type="entry name" value="PANTS-like"/>
    <property type="match status" value="1"/>
</dbReference>
<dbReference type="InParanoid" id="A0A165FGU2"/>
<organism evidence="1 2">
    <name type="scientific">Calocera cornea HHB12733</name>
    <dbReference type="NCBI Taxonomy" id="1353952"/>
    <lineage>
        <taxon>Eukaryota</taxon>
        <taxon>Fungi</taxon>
        <taxon>Dikarya</taxon>
        <taxon>Basidiomycota</taxon>
        <taxon>Agaricomycotina</taxon>
        <taxon>Dacrymycetes</taxon>
        <taxon>Dacrymycetales</taxon>
        <taxon>Dacrymycetaceae</taxon>
        <taxon>Calocera</taxon>
    </lineage>
</organism>
<dbReference type="PANTHER" id="PTHR28052">
    <property type="entry name" value="UPF0545 PROTEIN C22ORF39"/>
    <property type="match status" value="1"/>
</dbReference>
<keyword evidence="2" id="KW-1185">Reference proteome</keyword>
<sequence length="121" mass="14380">MFTFEEIVQQEEDLLRKVHPTPNDIPSCTSILDEFLRSYAPGQQIRSLYRYGTTSGTAAGKWDDFMYCISLKAYSAEDRREKWIKRRAEWWAHRRMERSSEDVWDVRTCVVCALSRWTCTD</sequence>
<name>A0A165FGU2_9BASI</name>
<accession>A0A165FGU2</accession>
<evidence type="ECO:0000313" key="1">
    <source>
        <dbReference type="EMBL" id="KZT56724.1"/>
    </source>
</evidence>
<dbReference type="OrthoDB" id="2017405at2759"/>
<gene>
    <name evidence="1" type="ORF">CALCODRAFT_435302</name>
</gene>
<proteinExistence type="predicted"/>
<dbReference type="PANTHER" id="PTHR28052:SF1">
    <property type="entry name" value="UPF0545 PROTEIN C22ORF39"/>
    <property type="match status" value="1"/>
</dbReference>